<dbReference type="EMBL" id="DVIU01000162">
    <property type="protein sequence ID" value="HIS36588.1"/>
    <property type="molecule type" value="Genomic_DNA"/>
</dbReference>
<organism evidence="9 10">
    <name type="scientific">Candidatus Scatousia excrementigallinarum</name>
    <dbReference type="NCBI Taxonomy" id="2840935"/>
    <lineage>
        <taxon>Bacteria</taxon>
        <taxon>Candidatus Scatousia</taxon>
    </lineage>
</organism>
<evidence type="ECO:0000256" key="2">
    <source>
        <dbReference type="ARBA" id="ARBA00022645"/>
    </source>
</evidence>
<dbReference type="InterPro" id="IPR027461">
    <property type="entry name" value="Carboxypeptidase_A_C_sf"/>
</dbReference>
<evidence type="ECO:0000313" key="9">
    <source>
        <dbReference type="EMBL" id="HIS36588.1"/>
    </source>
</evidence>
<evidence type="ECO:0000256" key="6">
    <source>
        <dbReference type="PIRSR" id="PIRSR028757-1"/>
    </source>
</evidence>
<keyword evidence="3" id="KW-0645">Protease</keyword>
<evidence type="ECO:0000256" key="4">
    <source>
        <dbReference type="ARBA" id="ARBA00022801"/>
    </source>
</evidence>
<dbReference type="InterPro" id="IPR003507">
    <property type="entry name" value="S66_fam"/>
</dbReference>
<dbReference type="PANTHER" id="PTHR30237:SF2">
    <property type="entry name" value="MUREIN TETRAPEPTIDE CARBOXYPEPTIDASE"/>
    <property type="match status" value="1"/>
</dbReference>
<dbReference type="InterPro" id="IPR027478">
    <property type="entry name" value="LdcA_N"/>
</dbReference>
<dbReference type="InterPro" id="IPR029062">
    <property type="entry name" value="Class_I_gatase-like"/>
</dbReference>
<feature type="active site" description="Charge relay system" evidence="6">
    <location>
        <position position="202"/>
    </location>
</feature>
<evidence type="ECO:0000256" key="3">
    <source>
        <dbReference type="ARBA" id="ARBA00022670"/>
    </source>
</evidence>
<evidence type="ECO:0000259" key="8">
    <source>
        <dbReference type="Pfam" id="PF17676"/>
    </source>
</evidence>
<dbReference type="GO" id="GO:0004180">
    <property type="term" value="F:carboxypeptidase activity"/>
    <property type="evidence" value="ECO:0007669"/>
    <property type="project" value="UniProtKB-KW"/>
</dbReference>
<reference evidence="9" key="2">
    <citation type="journal article" date="2021" name="PeerJ">
        <title>Extensive microbial diversity within the chicken gut microbiome revealed by metagenomics and culture.</title>
        <authorList>
            <person name="Gilroy R."/>
            <person name="Ravi A."/>
            <person name="Getino M."/>
            <person name="Pursley I."/>
            <person name="Horton D.L."/>
            <person name="Alikhan N.F."/>
            <person name="Baker D."/>
            <person name="Gharbi K."/>
            <person name="Hall N."/>
            <person name="Watson M."/>
            <person name="Adriaenssens E.M."/>
            <person name="Foster-Nyarko E."/>
            <person name="Jarju S."/>
            <person name="Secka A."/>
            <person name="Antonio M."/>
            <person name="Oren A."/>
            <person name="Chaudhuri R.R."/>
            <person name="La Ragione R."/>
            <person name="Hildebrand F."/>
            <person name="Pallen M.J."/>
        </authorList>
    </citation>
    <scope>NUCLEOTIDE SEQUENCE</scope>
    <source>
        <strain evidence="9">6276</strain>
    </source>
</reference>
<dbReference type="Pfam" id="PF17676">
    <property type="entry name" value="Peptidase_S66C"/>
    <property type="match status" value="1"/>
</dbReference>
<dbReference type="SUPFAM" id="SSF141986">
    <property type="entry name" value="LD-carboxypeptidase A C-terminal domain-like"/>
    <property type="match status" value="1"/>
</dbReference>
<evidence type="ECO:0000256" key="1">
    <source>
        <dbReference type="ARBA" id="ARBA00010233"/>
    </source>
</evidence>
<proteinExistence type="inferred from homology"/>
<comment type="similarity">
    <text evidence="1">Belongs to the peptidase S66 family.</text>
</comment>
<evidence type="ECO:0000256" key="5">
    <source>
        <dbReference type="ARBA" id="ARBA00022825"/>
    </source>
</evidence>
<dbReference type="PANTHER" id="PTHR30237">
    <property type="entry name" value="MURAMOYLTETRAPEPTIDE CARBOXYPEPTIDASE"/>
    <property type="match status" value="1"/>
</dbReference>
<reference evidence="9" key="1">
    <citation type="submission" date="2020-10" db="EMBL/GenBank/DDBJ databases">
        <authorList>
            <person name="Gilroy R."/>
        </authorList>
    </citation>
    <scope>NUCLEOTIDE SEQUENCE</scope>
    <source>
        <strain evidence="9">6276</strain>
    </source>
</reference>
<keyword evidence="5" id="KW-0720">Serine protease</keyword>
<keyword evidence="4" id="KW-0378">Hydrolase</keyword>
<feature type="domain" description="LD-carboxypeptidase C-terminal" evidence="8">
    <location>
        <begin position="172"/>
        <end position="280"/>
    </location>
</feature>
<keyword evidence="2" id="KW-0121">Carboxypeptidase</keyword>
<feature type="domain" description="LD-carboxypeptidase N-terminal" evidence="7">
    <location>
        <begin position="15"/>
        <end position="131"/>
    </location>
</feature>
<dbReference type="CDD" id="cd07025">
    <property type="entry name" value="Peptidase_S66"/>
    <property type="match status" value="1"/>
</dbReference>
<feature type="active site" description="Nucleophile" evidence="6">
    <location>
        <position position="111"/>
    </location>
</feature>
<dbReference type="GO" id="GO:0008236">
    <property type="term" value="F:serine-type peptidase activity"/>
    <property type="evidence" value="ECO:0007669"/>
    <property type="project" value="UniProtKB-KW"/>
</dbReference>
<dbReference type="SUPFAM" id="SSF52317">
    <property type="entry name" value="Class I glutamine amidotransferase-like"/>
    <property type="match status" value="1"/>
</dbReference>
<name>A0A9D1JN45_9BACT</name>
<sequence>MNLIKPPYLKEGDTIAIIAPAGDVCYDEIIKAQVFFERHNLRVKLGKNIFKSCRYMAGTDAERVEDLHEAFLDSSVNAIVCARGGYGSIRLIKLIDFDIIRRNPKIFCGYSDITALSLMMAKYSDLITFSGPMAQSDFNDIAEFTEKSFFNVLSGGEEEYFSTVTYNSGNAQGIIWGGNLATIVSLCGIDFIPEEDFIFFTEDLNETAYKVDKMLNQLINIKEFRKHCKGIVFGEFLDCGDENWLCEIFAETAQILNVPAYGGFKFSHAQNKQTVPVGAAGYLQDGILSYKMY</sequence>
<comment type="caution">
    <text evidence="9">The sequence shown here is derived from an EMBL/GenBank/DDBJ whole genome shotgun (WGS) entry which is preliminary data.</text>
</comment>
<dbReference type="Pfam" id="PF02016">
    <property type="entry name" value="Peptidase_S66"/>
    <property type="match status" value="1"/>
</dbReference>
<accession>A0A9D1JN45</accession>
<dbReference type="InterPro" id="IPR040921">
    <property type="entry name" value="Peptidase_S66C"/>
</dbReference>
<dbReference type="GO" id="GO:0006508">
    <property type="term" value="P:proteolysis"/>
    <property type="evidence" value="ECO:0007669"/>
    <property type="project" value="UniProtKB-KW"/>
</dbReference>
<evidence type="ECO:0000259" key="7">
    <source>
        <dbReference type="Pfam" id="PF02016"/>
    </source>
</evidence>
<dbReference type="InterPro" id="IPR040449">
    <property type="entry name" value="Peptidase_S66_N"/>
</dbReference>
<dbReference type="Gene3D" id="3.50.30.60">
    <property type="entry name" value="LD-carboxypeptidase A C-terminal domain-like"/>
    <property type="match status" value="1"/>
</dbReference>
<evidence type="ECO:0000313" key="10">
    <source>
        <dbReference type="Proteomes" id="UP000823928"/>
    </source>
</evidence>
<dbReference type="Proteomes" id="UP000823928">
    <property type="component" value="Unassembled WGS sequence"/>
</dbReference>
<dbReference type="AlphaFoldDB" id="A0A9D1JN45"/>
<gene>
    <name evidence="9" type="ORF">IAC10_08165</name>
</gene>
<dbReference type="PIRSF" id="PIRSF028757">
    <property type="entry name" value="LD-carboxypeptidase"/>
    <property type="match status" value="1"/>
</dbReference>
<dbReference type="Gene3D" id="3.40.50.10740">
    <property type="entry name" value="Class I glutamine amidotransferase-like"/>
    <property type="match status" value="1"/>
</dbReference>
<protein>
    <submittedName>
        <fullName evidence="9">LD-carboxypeptidase</fullName>
    </submittedName>
</protein>
<feature type="active site" description="Charge relay system" evidence="6">
    <location>
        <position position="268"/>
    </location>
</feature>